<keyword evidence="3" id="KW-1185">Reference proteome</keyword>
<dbReference type="HOGENOM" id="CLU_2677799_0_0_1"/>
<sequence length="75" mass="8349">MEQPTNKTRRQNKGLSRPGQDTGMRKSPCPSPHSSEPFPSICPCRHLGVGRWALCIGFCNRKLVRSIQDEDVPAS</sequence>
<name>F8MKJ8_NEUT8</name>
<dbReference type="Proteomes" id="UP000008065">
    <property type="component" value="Unassembled WGS sequence"/>
</dbReference>
<dbReference type="GeneID" id="20827352"/>
<accession>F8MKJ8</accession>
<feature type="region of interest" description="Disordered" evidence="1">
    <location>
        <begin position="1"/>
        <end position="37"/>
    </location>
</feature>
<dbReference type="AlphaFoldDB" id="F8MKJ8"/>
<proteinExistence type="predicted"/>
<dbReference type="VEuPathDB" id="FungiDB:NEUTE1DRAFT_18695"/>
<evidence type="ECO:0000313" key="3">
    <source>
        <dbReference type="Proteomes" id="UP000008065"/>
    </source>
</evidence>
<organism evidence="2 3">
    <name type="scientific">Neurospora tetrasperma (strain FGSC 2508 / ATCC MYA-4615 / P0657)</name>
    <dbReference type="NCBI Taxonomy" id="510951"/>
    <lineage>
        <taxon>Eukaryota</taxon>
        <taxon>Fungi</taxon>
        <taxon>Dikarya</taxon>
        <taxon>Ascomycota</taxon>
        <taxon>Pezizomycotina</taxon>
        <taxon>Sordariomycetes</taxon>
        <taxon>Sordariomycetidae</taxon>
        <taxon>Sordariales</taxon>
        <taxon>Sordariaceae</taxon>
        <taxon>Neurospora</taxon>
    </lineage>
</organism>
<evidence type="ECO:0000256" key="1">
    <source>
        <dbReference type="SAM" id="MobiDB-lite"/>
    </source>
</evidence>
<protein>
    <submittedName>
        <fullName evidence="2">Uncharacterized protein</fullName>
    </submittedName>
</protein>
<dbReference type="KEGG" id="nte:NEUTE1DRAFT18695"/>
<dbReference type="EMBL" id="GL891304">
    <property type="protein sequence ID" value="EGO57428.1"/>
    <property type="molecule type" value="Genomic_DNA"/>
</dbReference>
<evidence type="ECO:0000313" key="2">
    <source>
        <dbReference type="EMBL" id="EGO57428.1"/>
    </source>
</evidence>
<dbReference type="RefSeq" id="XP_009850211.1">
    <property type="nucleotide sequence ID" value="XM_009851909.1"/>
</dbReference>
<gene>
    <name evidence="2" type="ORF">NEUTE1DRAFT_18695</name>
</gene>
<reference evidence="3" key="1">
    <citation type="journal article" date="2011" name="Genetics">
        <title>Massive changes in genome architecture accompany the transition to self-fertility in the filamentous fungus Neurospora tetrasperma.</title>
        <authorList>
            <person name="Ellison C.E."/>
            <person name="Stajich J.E."/>
            <person name="Jacobson D.J."/>
            <person name="Natvig D.O."/>
            <person name="Lapidus A."/>
            <person name="Foster B."/>
            <person name="Aerts A."/>
            <person name="Riley R."/>
            <person name="Lindquist E.A."/>
            <person name="Grigoriev I.V."/>
            <person name="Taylor J.W."/>
        </authorList>
    </citation>
    <scope>NUCLEOTIDE SEQUENCE [LARGE SCALE GENOMIC DNA]</scope>
    <source>
        <strain evidence="3">FGSC 2508 / P0657</strain>
    </source>
</reference>
<feature type="non-terminal residue" evidence="2">
    <location>
        <position position="75"/>
    </location>
</feature>